<dbReference type="InterPro" id="IPR007197">
    <property type="entry name" value="rSAM"/>
</dbReference>
<evidence type="ECO:0000259" key="8">
    <source>
        <dbReference type="PROSITE" id="PS51918"/>
    </source>
</evidence>
<evidence type="ECO:0000256" key="3">
    <source>
        <dbReference type="ARBA" id="ARBA00022691"/>
    </source>
</evidence>
<dbReference type="EC" id="1.97.1.4" evidence="9"/>
<evidence type="ECO:0000313" key="9">
    <source>
        <dbReference type="EMBL" id="SUO93881.1"/>
    </source>
</evidence>
<keyword evidence="6" id="KW-0411">Iron-sulfur</keyword>
<keyword evidence="3" id="KW-0949">S-adenosyl-L-methionine</keyword>
<dbReference type="PANTHER" id="PTHR30352:SF5">
    <property type="entry name" value="PYRUVATE FORMATE-LYASE 1-ACTIVATING ENZYME"/>
    <property type="match status" value="1"/>
</dbReference>
<keyword evidence="9" id="KW-0670">Pyruvate</keyword>
<dbReference type="InterPro" id="IPR034457">
    <property type="entry name" value="Organic_radical-activating"/>
</dbReference>
<dbReference type="AlphaFoldDB" id="A0A380MQ98"/>
<evidence type="ECO:0000256" key="2">
    <source>
        <dbReference type="ARBA" id="ARBA00022485"/>
    </source>
</evidence>
<reference evidence="9 10" key="1">
    <citation type="submission" date="2018-06" db="EMBL/GenBank/DDBJ databases">
        <authorList>
            <consortium name="Pathogen Informatics"/>
            <person name="Doyle S."/>
        </authorList>
    </citation>
    <scope>NUCLEOTIDE SEQUENCE [LARGE SCALE GENOMIC DNA]</scope>
    <source>
        <strain evidence="9 10">NCTC7807</strain>
    </source>
</reference>
<keyword evidence="9" id="KW-0560">Oxidoreductase</keyword>
<dbReference type="GO" id="GO:0016829">
    <property type="term" value="F:lyase activity"/>
    <property type="evidence" value="ECO:0007669"/>
    <property type="project" value="UniProtKB-KW"/>
</dbReference>
<proteinExistence type="predicted"/>
<dbReference type="InterPro" id="IPR058240">
    <property type="entry name" value="rSAM_sf"/>
</dbReference>
<dbReference type="GO" id="GO:0051539">
    <property type="term" value="F:4 iron, 4 sulfur cluster binding"/>
    <property type="evidence" value="ECO:0007669"/>
    <property type="project" value="UniProtKB-KW"/>
</dbReference>
<keyword evidence="5" id="KW-0408">Iron</keyword>
<feature type="region of interest" description="Disordered" evidence="7">
    <location>
        <begin position="1"/>
        <end position="34"/>
    </location>
</feature>
<accession>A0A380MQ98</accession>
<dbReference type="EMBL" id="UHID01000001">
    <property type="protein sequence ID" value="SUO93881.1"/>
    <property type="molecule type" value="Genomic_DNA"/>
</dbReference>
<dbReference type="Pfam" id="PF04055">
    <property type="entry name" value="Radical_SAM"/>
    <property type="match status" value="1"/>
</dbReference>
<name>A0A380MQ98_STRGR</name>
<evidence type="ECO:0000256" key="1">
    <source>
        <dbReference type="ARBA" id="ARBA00001966"/>
    </source>
</evidence>
<comment type="cofactor">
    <cofactor evidence="1">
        <name>[4Fe-4S] cluster</name>
        <dbReference type="ChEBI" id="CHEBI:49883"/>
    </cofactor>
</comment>
<protein>
    <submittedName>
        <fullName evidence="9">Pyruvate formate-lyase activating enzyme</fullName>
        <ecNumber evidence="9">1.97.1.4</ecNumber>
    </submittedName>
</protein>
<dbReference type="GeneID" id="95070284"/>
<dbReference type="SFLD" id="SFLDS00029">
    <property type="entry name" value="Radical_SAM"/>
    <property type="match status" value="1"/>
</dbReference>
<evidence type="ECO:0000313" key="10">
    <source>
        <dbReference type="Proteomes" id="UP000254150"/>
    </source>
</evidence>
<keyword evidence="4" id="KW-0479">Metal-binding</keyword>
<keyword evidence="2" id="KW-0004">4Fe-4S</keyword>
<evidence type="ECO:0000256" key="7">
    <source>
        <dbReference type="SAM" id="MobiDB-lite"/>
    </source>
</evidence>
<dbReference type="PANTHER" id="PTHR30352">
    <property type="entry name" value="PYRUVATE FORMATE-LYASE-ACTIVATING ENZYME"/>
    <property type="match status" value="1"/>
</dbReference>
<dbReference type="RefSeq" id="WP_115067827.1">
    <property type="nucleotide sequence ID" value="NZ_UHID01000001.1"/>
</dbReference>
<dbReference type="PROSITE" id="PS51918">
    <property type="entry name" value="RADICAL_SAM"/>
    <property type="match status" value="1"/>
</dbReference>
<dbReference type="SFLD" id="SFLDG01066">
    <property type="entry name" value="organic_radical-activating_enz"/>
    <property type="match status" value="1"/>
</dbReference>
<dbReference type="SUPFAM" id="SSF102114">
    <property type="entry name" value="Radical SAM enzymes"/>
    <property type="match status" value="1"/>
</dbReference>
<sequence length="275" mass="28983">MTALLGRDTPARPGAGYPPGNGAATPAGVATRRPVNGSVHSWHLSFGKDGPGTRFTVLLAGCPLQCVYCLHPDTVRTRNGRRTSADEVLTEAARHRPLIETGGGLTVSGGEPLLQPVFAGELLHRFKHELGCHTVLGTSGFLGARAGDALLRDVDLVLLDIRSSHPEICRRVTGRHLGPTLTFARRLAGLGREVRVRFVLVPGLTDAEENITGAARFAASLGNVTGVDVLPCGRPGERGTRPTGRGTPARHVRVPTEEQLGTARAIFAAEGLNTA</sequence>
<feature type="domain" description="Radical SAM core" evidence="8">
    <location>
        <begin position="48"/>
        <end position="270"/>
    </location>
</feature>
<evidence type="ECO:0000256" key="4">
    <source>
        <dbReference type="ARBA" id="ARBA00022723"/>
    </source>
</evidence>
<gene>
    <name evidence="9" type="primary">pflA</name>
    <name evidence="9" type="ORF">NCTC7807_00604</name>
</gene>
<dbReference type="Proteomes" id="UP000254150">
    <property type="component" value="Unassembled WGS sequence"/>
</dbReference>
<dbReference type="InterPro" id="IPR013785">
    <property type="entry name" value="Aldolase_TIM"/>
</dbReference>
<organism evidence="9 10">
    <name type="scientific">Streptomyces griseus</name>
    <dbReference type="NCBI Taxonomy" id="1911"/>
    <lineage>
        <taxon>Bacteria</taxon>
        <taxon>Bacillati</taxon>
        <taxon>Actinomycetota</taxon>
        <taxon>Actinomycetes</taxon>
        <taxon>Kitasatosporales</taxon>
        <taxon>Streptomycetaceae</taxon>
        <taxon>Streptomyces</taxon>
    </lineage>
</organism>
<evidence type="ECO:0000256" key="6">
    <source>
        <dbReference type="ARBA" id="ARBA00023014"/>
    </source>
</evidence>
<dbReference type="Gene3D" id="3.20.20.70">
    <property type="entry name" value="Aldolase class I"/>
    <property type="match status" value="1"/>
</dbReference>
<keyword evidence="9" id="KW-0456">Lyase</keyword>
<dbReference type="CDD" id="cd01335">
    <property type="entry name" value="Radical_SAM"/>
    <property type="match status" value="1"/>
</dbReference>
<dbReference type="GO" id="GO:0043365">
    <property type="term" value="F:[formate-C-acetyltransferase]-activating enzyme activity"/>
    <property type="evidence" value="ECO:0007669"/>
    <property type="project" value="UniProtKB-EC"/>
</dbReference>
<dbReference type="GO" id="GO:0046872">
    <property type="term" value="F:metal ion binding"/>
    <property type="evidence" value="ECO:0007669"/>
    <property type="project" value="UniProtKB-KW"/>
</dbReference>
<feature type="compositionally biased region" description="Low complexity" evidence="7">
    <location>
        <begin position="11"/>
        <end position="28"/>
    </location>
</feature>
<evidence type="ECO:0000256" key="5">
    <source>
        <dbReference type="ARBA" id="ARBA00023004"/>
    </source>
</evidence>